<dbReference type="Proteomes" id="UP001299970">
    <property type="component" value="Unassembled WGS sequence"/>
</dbReference>
<dbReference type="InterPro" id="IPR011576">
    <property type="entry name" value="Pyridox_Oxase_N"/>
</dbReference>
<accession>A0ABS9TP98</accession>
<comment type="caution">
    <text evidence="2">The sequence shown here is derived from an EMBL/GenBank/DDBJ whole genome shotgun (WGS) entry which is preliminary data.</text>
</comment>
<name>A0ABS9TP98_9PSEU</name>
<evidence type="ECO:0000259" key="1">
    <source>
        <dbReference type="Pfam" id="PF01243"/>
    </source>
</evidence>
<feature type="domain" description="Pyridoxamine 5'-phosphate oxidase N-terminal" evidence="1">
    <location>
        <begin position="5"/>
        <end position="104"/>
    </location>
</feature>
<evidence type="ECO:0000313" key="3">
    <source>
        <dbReference type="Proteomes" id="UP001299970"/>
    </source>
</evidence>
<dbReference type="PANTHER" id="PTHR40660:SF1">
    <property type="entry name" value="5'-PHOSPHATE OXIDASE PUTATIVE DOMAIN-CONTAINING PROTEIN-RELATED"/>
    <property type="match status" value="1"/>
</dbReference>
<gene>
    <name evidence="2" type="ORF">MMF94_31935</name>
</gene>
<reference evidence="2 3" key="1">
    <citation type="submission" date="2022-03" db="EMBL/GenBank/DDBJ databases">
        <title>Pseudonocardia alaer sp. nov., a novel actinomycete isolated from reed forest soil.</title>
        <authorList>
            <person name="Wang L."/>
        </authorList>
    </citation>
    <scope>NUCLEOTIDE SEQUENCE [LARGE SCALE GENOMIC DNA]</scope>
    <source>
        <strain evidence="2 3">Y-16303</strain>
    </source>
</reference>
<sequence>MAGFTQDMVDVVENAKLAFVATVRPDGRPNLSPKGSVRVLDSEHLIFADMASPQTVENLRHRPDVEVNVVDFLSRRGYRFRGTAEILGPGHADFEWIAAWVRPTHGDDYVSHHAVKILVTEMAELLSPAYTVGHAQESDLRSAWIKKYGLLEG</sequence>
<evidence type="ECO:0000313" key="2">
    <source>
        <dbReference type="EMBL" id="MCH6170336.1"/>
    </source>
</evidence>
<dbReference type="PANTHER" id="PTHR40660">
    <property type="entry name" value="5'-PHOSPHATE OXIDASE PUTATIVE DOMAIN-CONTAINING PROTEIN-RELATED"/>
    <property type="match status" value="1"/>
</dbReference>
<dbReference type="RefSeq" id="WP_241041140.1">
    <property type="nucleotide sequence ID" value="NZ_BAAAJF010000063.1"/>
</dbReference>
<dbReference type="EMBL" id="JAKXMK010000031">
    <property type="protein sequence ID" value="MCH6170336.1"/>
    <property type="molecule type" value="Genomic_DNA"/>
</dbReference>
<dbReference type="Pfam" id="PF01243">
    <property type="entry name" value="PNPOx_N"/>
    <property type="match status" value="1"/>
</dbReference>
<proteinExistence type="predicted"/>
<dbReference type="InterPro" id="IPR012349">
    <property type="entry name" value="Split_barrel_FMN-bd"/>
</dbReference>
<keyword evidence="3" id="KW-1185">Reference proteome</keyword>
<dbReference type="SUPFAM" id="SSF50475">
    <property type="entry name" value="FMN-binding split barrel"/>
    <property type="match status" value="1"/>
</dbReference>
<dbReference type="Gene3D" id="2.30.110.10">
    <property type="entry name" value="Electron Transport, Fmn-binding Protein, Chain A"/>
    <property type="match status" value="1"/>
</dbReference>
<protein>
    <submittedName>
        <fullName evidence="2">Pyridoxamine 5'-phosphate oxidase family protein</fullName>
    </submittedName>
</protein>
<organism evidence="2 3">
    <name type="scientific">Pseudonocardia alaniniphila</name>
    <dbReference type="NCBI Taxonomy" id="75291"/>
    <lineage>
        <taxon>Bacteria</taxon>
        <taxon>Bacillati</taxon>
        <taxon>Actinomycetota</taxon>
        <taxon>Actinomycetes</taxon>
        <taxon>Pseudonocardiales</taxon>
        <taxon>Pseudonocardiaceae</taxon>
        <taxon>Pseudonocardia</taxon>
    </lineage>
</organism>